<dbReference type="RefSeq" id="WP_151054641.1">
    <property type="nucleotide sequence ID" value="NZ_CP044222.1"/>
</dbReference>
<evidence type="ECO:0000256" key="1">
    <source>
        <dbReference type="SAM" id="MobiDB-lite"/>
    </source>
</evidence>
<dbReference type="NCBIfam" id="TIGR01551">
    <property type="entry name" value="major_capsid_P2"/>
    <property type="match status" value="1"/>
</dbReference>
<protein>
    <submittedName>
        <fullName evidence="2">Phage major capsid protein, P2 family</fullName>
    </submittedName>
</protein>
<keyword evidence="3" id="KW-1185">Reference proteome</keyword>
<dbReference type="Pfam" id="PF05125">
    <property type="entry name" value="Phage_cap_P2"/>
    <property type="match status" value="1"/>
</dbReference>
<evidence type="ECO:0000313" key="3">
    <source>
        <dbReference type="Proteomes" id="UP000325606"/>
    </source>
</evidence>
<evidence type="ECO:0000313" key="2">
    <source>
        <dbReference type="EMBL" id="QEW06368.1"/>
    </source>
</evidence>
<dbReference type="AlphaFoldDB" id="A0A5J6LDF9"/>
<sequence length="338" mass="37909">MRNETREKFNAYIGRQAQLNGIPDATVKFNATPSIQQTLETKMQESSAFLTSINMVPVQDQQGEKVGVGVSTTIASNTDTTSQDRQTQDPHETDATGYHCRQNNFDTHIRYATLDMWAKFQDFQIRIRDAILKRQALDRMMIGFNGTSYAATSNRATNPLLQDVNIGWLQKYRAHAAARVMTEGAAAGVIAAYAGGDYEHLDALVYDARSSLLEPWYQEDPELVAILGRDLLHDKYFPIVNQNHAPTETLAADMVISQKRVGGLPAVSVPFFPADKIMITPLSNLSLYFQEGARRRHIMDNPKRDRIENYESSNDDYVVEDYGRGCLIENIVTVNPAP</sequence>
<proteinExistence type="predicted"/>
<gene>
    <name evidence="2" type="ORF">F5I99_07530</name>
</gene>
<feature type="region of interest" description="Disordered" evidence="1">
    <location>
        <begin position="74"/>
        <end position="97"/>
    </location>
</feature>
<organism evidence="2 3">
    <name type="scientific">Nitrincola iocasae</name>
    <dbReference type="NCBI Taxonomy" id="2614693"/>
    <lineage>
        <taxon>Bacteria</taxon>
        <taxon>Pseudomonadati</taxon>
        <taxon>Pseudomonadota</taxon>
        <taxon>Gammaproteobacteria</taxon>
        <taxon>Oceanospirillales</taxon>
        <taxon>Oceanospirillaceae</taxon>
        <taxon>Nitrincola</taxon>
    </lineage>
</organism>
<dbReference type="InterPro" id="IPR006441">
    <property type="entry name" value="Phage_P2_GpN"/>
</dbReference>
<dbReference type="EMBL" id="CP044222">
    <property type="protein sequence ID" value="QEW06368.1"/>
    <property type="molecule type" value="Genomic_DNA"/>
</dbReference>
<reference evidence="2 3" key="1">
    <citation type="submission" date="2019-09" db="EMBL/GenBank/DDBJ databases">
        <title>Nitrincola iocasae sp. nov., a bacterium isolated from the sediment collected at a cold seep field in South China Sea.</title>
        <authorList>
            <person name="Zhang H."/>
            <person name="Wang H."/>
            <person name="Li C."/>
        </authorList>
    </citation>
    <scope>NUCLEOTIDE SEQUENCE [LARGE SCALE GENOMIC DNA]</scope>
    <source>
        <strain evidence="2 3">KXZD1103</strain>
    </source>
</reference>
<name>A0A5J6LDF9_9GAMM</name>
<dbReference type="Proteomes" id="UP000325606">
    <property type="component" value="Chromosome"/>
</dbReference>
<dbReference type="KEGG" id="nik:F5I99_07530"/>
<accession>A0A5J6LDF9</accession>